<name>A0A6I6JA52_9BACT</name>
<dbReference type="Proteomes" id="UP000428328">
    <property type="component" value="Chromosome"/>
</dbReference>
<reference evidence="1 2" key="1">
    <citation type="submission" date="2019-11" db="EMBL/GenBank/DDBJ databases">
        <authorList>
            <person name="Zheng R.K."/>
            <person name="Sun C.M."/>
        </authorList>
    </citation>
    <scope>NUCLEOTIDE SEQUENCE [LARGE SCALE GENOMIC DNA]</scope>
    <source>
        <strain evidence="1 2">SRB007</strain>
    </source>
</reference>
<organism evidence="1 2">
    <name type="scientific">Pseudodesulfovibrio cashew</name>
    <dbReference type="NCBI Taxonomy" id="2678688"/>
    <lineage>
        <taxon>Bacteria</taxon>
        <taxon>Pseudomonadati</taxon>
        <taxon>Thermodesulfobacteriota</taxon>
        <taxon>Desulfovibrionia</taxon>
        <taxon>Desulfovibrionales</taxon>
        <taxon>Desulfovibrionaceae</taxon>
    </lineage>
</organism>
<accession>A0A6I6JA52</accession>
<dbReference type="KEGG" id="psel:GM415_05235"/>
<gene>
    <name evidence="1" type="ORF">GM415_05235</name>
</gene>
<evidence type="ECO:0000313" key="1">
    <source>
        <dbReference type="EMBL" id="QGY39545.1"/>
    </source>
</evidence>
<sequence>MTQASNISCRRRETIRGVVVPEQWDDQFRVTEVHIACEGEREVRVENLDRFPVLLSLSQTEAVFTGSVLRSDMGESIIVESFTPLGGA</sequence>
<keyword evidence="2" id="KW-1185">Reference proteome</keyword>
<dbReference type="EMBL" id="CP046400">
    <property type="protein sequence ID" value="QGY39545.1"/>
    <property type="molecule type" value="Genomic_DNA"/>
</dbReference>
<dbReference type="AlphaFoldDB" id="A0A6I6JA52"/>
<evidence type="ECO:0000313" key="2">
    <source>
        <dbReference type="Proteomes" id="UP000428328"/>
    </source>
</evidence>
<dbReference type="RefSeq" id="WP_158946771.1">
    <property type="nucleotide sequence ID" value="NZ_CP046400.1"/>
</dbReference>
<protein>
    <submittedName>
        <fullName evidence="1">Uncharacterized protein</fullName>
    </submittedName>
</protein>
<proteinExistence type="predicted"/>